<dbReference type="PATRIC" id="fig|135826.4.peg.2824"/>
<dbReference type="GO" id="GO:0009166">
    <property type="term" value="P:nucleotide catabolic process"/>
    <property type="evidence" value="ECO:0007669"/>
    <property type="project" value="InterPro"/>
</dbReference>
<evidence type="ECO:0000256" key="4">
    <source>
        <dbReference type="ARBA" id="ARBA00022729"/>
    </source>
</evidence>
<dbReference type="FunFam" id="3.60.21.10:FF:000052">
    <property type="entry name" value="Endonuclease YhcR"/>
    <property type="match status" value="1"/>
</dbReference>
<dbReference type="InterPro" id="IPR004843">
    <property type="entry name" value="Calcineurin-like_PHP"/>
</dbReference>
<feature type="domain" description="SLH" evidence="7">
    <location>
        <begin position="600"/>
        <end position="659"/>
    </location>
</feature>
<dbReference type="Gene3D" id="3.60.21.10">
    <property type="match status" value="1"/>
</dbReference>
<evidence type="ECO:0000313" key="8">
    <source>
        <dbReference type="EMBL" id="KIL46713.1"/>
    </source>
</evidence>
<dbReference type="Pfam" id="PF00149">
    <property type="entry name" value="Metallophos"/>
    <property type="match status" value="1"/>
</dbReference>
<comment type="similarity">
    <text evidence="6">Belongs to the 5'-nucleotidase family.</text>
</comment>
<dbReference type="SUPFAM" id="SSF55816">
    <property type="entry name" value="5'-nucleotidase (syn. UDP-sugar hydrolase), C-terminal domain"/>
    <property type="match status" value="1"/>
</dbReference>
<protein>
    <submittedName>
        <fullName evidence="8">2',3'-cyclic-nucleotide 2'-phosphodiesterase</fullName>
        <ecNumber evidence="8">3.1.4.16</ecNumber>
    </submittedName>
</protein>
<keyword evidence="6" id="KW-0547">Nucleotide-binding</keyword>
<dbReference type="STRING" id="135826.KP77_28400"/>
<dbReference type="GO" id="GO:0008663">
    <property type="term" value="F:2',3'-cyclic-nucleotide 2'-phosphodiesterase activity"/>
    <property type="evidence" value="ECO:0007669"/>
    <property type="project" value="UniProtKB-EC"/>
</dbReference>
<evidence type="ECO:0000256" key="5">
    <source>
        <dbReference type="ARBA" id="ARBA00023088"/>
    </source>
</evidence>
<dbReference type="Proteomes" id="UP000031950">
    <property type="component" value="Unassembled WGS sequence"/>
</dbReference>
<evidence type="ECO:0000256" key="6">
    <source>
        <dbReference type="RuleBase" id="RU362119"/>
    </source>
</evidence>
<dbReference type="SUPFAM" id="SSF56300">
    <property type="entry name" value="Metallo-dependent phosphatases"/>
    <property type="match status" value="1"/>
</dbReference>
<evidence type="ECO:0000259" key="7">
    <source>
        <dbReference type="PROSITE" id="PS51272"/>
    </source>
</evidence>
<dbReference type="InterPro" id="IPR008334">
    <property type="entry name" value="5'-Nucleotdase_C"/>
</dbReference>
<evidence type="ECO:0000256" key="1">
    <source>
        <dbReference type="ARBA" id="ARBA00004168"/>
    </source>
</evidence>
<gene>
    <name evidence="8" type="ORF">KP77_28400</name>
</gene>
<keyword evidence="6 8" id="KW-0378">Hydrolase</keyword>
<dbReference type="OrthoDB" id="9775118at2"/>
<dbReference type="EMBL" id="JXRQ01000025">
    <property type="protein sequence ID" value="KIL46713.1"/>
    <property type="molecule type" value="Genomic_DNA"/>
</dbReference>
<evidence type="ECO:0000313" key="9">
    <source>
        <dbReference type="Proteomes" id="UP000031950"/>
    </source>
</evidence>
<dbReference type="InterPro" id="IPR029052">
    <property type="entry name" value="Metallo-depent_PP-like"/>
</dbReference>
<comment type="caution">
    <text evidence="8">The sequence shown here is derived from an EMBL/GenBank/DDBJ whole genome shotgun (WGS) entry which is preliminary data.</text>
</comment>
<keyword evidence="4 6" id="KW-0732">Signal</keyword>
<dbReference type="PROSITE" id="PS51272">
    <property type="entry name" value="SLH"/>
    <property type="match status" value="2"/>
</dbReference>
<dbReference type="GO" id="GO:0000166">
    <property type="term" value="F:nucleotide binding"/>
    <property type="evidence" value="ECO:0007669"/>
    <property type="project" value="UniProtKB-KW"/>
</dbReference>
<dbReference type="PANTHER" id="PTHR11575">
    <property type="entry name" value="5'-NUCLEOTIDASE-RELATED"/>
    <property type="match status" value="1"/>
</dbReference>
<reference evidence="8 9" key="1">
    <citation type="submission" date="2015-01" db="EMBL/GenBank/DDBJ databases">
        <title>Genome sequence of Jeotgalibacillus alimentarius.</title>
        <authorList>
            <person name="Goh K.M."/>
            <person name="Chan K.-G."/>
            <person name="Yaakop A.S."/>
            <person name="Ee R."/>
            <person name="Gan H.M."/>
            <person name="Chan C.S."/>
        </authorList>
    </citation>
    <scope>NUCLEOTIDE SEQUENCE [LARGE SCALE GENOMIC DNA]</scope>
    <source>
        <strain evidence="8 9">YKJ-13</strain>
    </source>
</reference>
<dbReference type="Gene3D" id="3.90.780.10">
    <property type="entry name" value="5'-Nucleotidase, C-terminal domain"/>
    <property type="match status" value="1"/>
</dbReference>
<keyword evidence="3" id="KW-0964">Secreted</keyword>
<dbReference type="RefSeq" id="WP_041123341.1">
    <property type="nucleotide sequence ID" value="NZ_JXRQ01000025.1"/>
</dbReference>
<sequence length="718" mass="78092">MFKKVGNKLVGVALGAAVALGFVLVPAGETGHAQGENIHVQLLGVNDLHGFYTSTYTEMVDGVETEIGRMDYLATHIKNREAENPNTLLVHSGDMIGGSPLVSAAFQDEPIVEVMNAMGFDFGTAGNHEFDEGIAEYLRMVNGGAHPEGKGSEDYTGMDFPNVLANAIDSSTGELLLEPYAVTEIEGQKVGFIGVATTETPSIVVRQGNENLEVTDEVEAINKYTEELKEQGVKSIIVLAHNPVNQDGEGGEGSADEIARNIDAEVDIILAGHNHREVNRTVNDILIVQAYEYGKAFVDVDFEIDPATGDIVSKEAEVVTNVQEGIEADPEITAIIDKYEAQVEDVRAQYAGDAPFTITGGYGSRGPIGDNGLGNLIADGMAWEMDADFAMMNGGGIRESLYEGEITYGDLFDIQPFGNTLTKFTIKGEDLVTVLNTQLSDEYGPDFSISGFTYTWNGDSNTIDTVYDLDGNPLNLDEEYTVVVNNYMYGREAHRMEEFTIGQPEIGPVDVDASFDYIQSFDGPVEAYAEGRYQEVKSIFNDVPTSHWANPFVTDLYASDIVKGTTATTFSPGNSLTRAQFASMLVRSLELEAEGTSPFEDTTGLAAETQDEITAAFENGLIKGTSATTFQPNQEITRGQMVTMLKRAFELETGEQFVVSDNDMFTDLGNLDEETRAAVQWASDYGIVMGYDELFKPWATATRAQSSKVLSINNYLIR</sequence>
<dbReference type="InterPro" id="IPR006179">
    <property type="entry name" value="5_nucleotidase/apyrase"/>
</dbReference>
<feature type="domain" description="SLH" evidence="7">
    <location>
        <begin position="536"/>
        <end position="599"/>
    </location>
</feature>
<dbReference type="GO" id="GO:0030288">
    <property type="term" value="C:outer membrane-bounded periplasmic space"/>
    <property type="evidence" value="ECO:0007669"/>
    <property type="project" value="TreeGrafter"/>
</dbReference>
<name>A0A0C2VRT8_9BACL</name>
<evidence type="ECO:0000256" key="2">
    <source>
        <dbReference type="ARBA" id="ARBA00022512"/>
    </source>
</evidence>
<proteinExistence type="inferred from homology"/>
<comment type="subcellular location">
    <subcellularLocation>
        <location evidence="1">Secreted</location>
        <location evidence="1">Cell wall</location>
        <topology evidence="1">Peptidoglycan-anchor</topology>
    </subcellularLocation>
</comment>
<dbReference type="AlphaFoldDB" id="A0A0C2VRT8"/>
<dbReference type="InterPro" id="IPR036907">
    <property type="entry name" value="5'-Nucleotdase_C_sf"/>
</dbReference>
<dbReference type="EC" id="3.1.4.16" evidence="8"/>
<keyword evidence="5" id="KW-0572">Peptidoglycan-anchor</keyword>
<dbReference type="PRINTS" id="PR01607">
    <property type="entry name" value="APYRASEFAMLY"/>
</dbReference>
<organism evidence="8 9">
    <name type="scientific">Jeotgalibacillus alimentarius</name>
    <dbReference type="NCBI Taxonomy" id="135826"/>
    <lineage>
        <taxon>Bacteria</taxon>
        <taxon>Bacillati</taxon>
        <taxon>Bacillota</taxon>
        <taxon>Bacilli</taxon>
        <taxon>Bacillales</taxon>
        <taxon>Caryophanaceae</taxon>
        <taxon>Jeotgalibacillus</taxon>
    </lineage>
</organism>
<accession>A0A0C2VRT8</accession>
<dbReference type="GO" id="GO:0008253">
    <property type="term" value="F:5'-nucleotidase activity"/>
    <property type="evidence" value="ECO:0007669"/>
    <property type="project" value="TreeGrafter"/>
</dbReference>
<dbReference type="PANTHER" id="PTHR11575:SF24">
    <property type="entry name" value="5'-NUCLEOTIDASE"/>
    <property type="match status" value="1"/>
</dbReference>
<dbReference type="Pfam" id="PF00395">
    <property type="entry name" value="SLH"/>
    <property type="match status" value="3"/>
</dbReference>
<evidence type="ECO:0000256" key="3">
    <source>
        <dbReference type="ARBA" id="ARBA00022525"/>
    </source>
</evidence>
<dbReference type="InterPro" id="IPR001119">
    <property type="entry name" value="SLH_dom"/>
</dbReference>
<feature type="signal peptide" evidence="6">
    <location>
        <begin position="1"/>
        <end position="27"/>
    </location>
</feature>
<feature type="chain" id="PRO_5039760489" evidence="6">
    <location>
        <begin position="28"/>
        <end position="718"/>
    </location>
</feature>
<dbReference type="Pfam" id="PF02872">
    <property type="entry name" value="5_nucleotid_C"/>
    <property type="match status" value="1"/>
</dbReference>
<keyword evidence="2" id="KW-0134">Cell wall</keyword>
<dbReference type="GO" id="GO:0008768">
    <property type="term" value="F:UDP-sugar diphosphatase activity"/>
    <property type="evidence" value="ECO:0007669"/>
    <property type="project" value="TreeGrafter"/>
</dbReference>
<keyword evidence="9" id="KW-1185">Reference proteome</keyword>